<feature type="transmembrane region" description="Helical" evidence="7">
    <location>
        <begin position="225"/>
        <end position="246"/>
    </location>
</feature>
<gene>
    <name evidence="9" type="ORF">BKM31_45710</name>
</gene>
<keyword evidence="6 7" id="KW-0472">Membrane</keyword>
<dbReference type="STRING" id="1909395.BKM31_45710"/>
<sequence>MIARLGNFCFRRRWWVLVVWLVIAAAGLGSAGPLFASLAANRAPQGTESDVALQALADGRDHGARLVALVDGVAAGSAPTGRAVRAALDDVRAIKGVKHVHEPQAASDGRGLALTVDLDKMDYQTGDAVLDRAAERLRALTRELPGAAVSIGGQDMIDRQTDETSQGDLTTAEMFALPLTLVVLVFVFGGIAAATLPVLGAVVTILGAFAGVLAFTAFVEMDTTVISVVSLMGLGLSIDYGLLLVARYRQELAAGHAPGQAVARTWATAGRTILFSALTVIATLSGLMFFDVPRLQTLGVAGMTSTLVALLTALTLTGALLGVFSRRIKPSRRHRAGRPDRGTDRGTDSGFFAGLARFTQRRPGLVALAATAILLTVAAPLLTVRVAQPNLAGLPPDLESVRVAKELGTRYGQAVDPAVMVVSRADGRTLTAWAAKWRDDPAVSRVRPVVVEGPGLTSVVLDTRDSSQSQAAQDLVGRVRADRPPGGPSWVAGEAAVLIDLVGETAADLPKAVLVTVVAVFVLLFLMTGSLLVPLSALVLTLLSLAATFGVMTLLFQHGWLAGPLDTLTLPGLSPYVFLVVFVFAFAFSTDYEVFLLGRIKEAVDDGADNDTAVRRGLQVNGRVITCAALLMLIVFACFGTAKLSDIEQLGIGLFVAVLIDATIVRCLLVPAVMTLSGKANWWAPRPLRRFHARFGLRESQDDPRVLTRT</sequence>
<dbReference type="OrthoDB" id="7051771at2"/>
<dbReference type="InterPro" id="IPR004869">
    <property type="entry name" value="MMPL_dom"/>
</dbReference>
<proteinExistence type="inferred from homology"/>
<dbReference type="PROSITE" id="PS50156">
    <property type="entry name" value="SSD"/>
    <property type="match status" value="1"/>
</dbReference>
<evidence type="ECO:0000256" key="1">
    <source>
        <dbReference type="ARBA" id="ARBA00004651"/>
    </source>
</evidence>
<dbReference type="EMBL" id="CP017717">
    <property type="protein sequence ID" value="AQZ67796.1"/>
    <property type="molecule type" value="Genomic_DNA"/>
</dbReference>
<evidence type="ECO:0000313" key="10">
    <source>
        <dbReference type="Proteomes" id="UP000190797"/>
    </source>
</evidence>
<organism evidence="9 10">
    <name type="scientific">[Actinomadura] parvosata subsp. kistnae</name>
    <dbReference type="NCBI Taxonomy" id="1909395"/>
    <lineage>
        <taxon>Bacteria</taxon>
        <taxon>Bacillati</taxon>
        <taxon>Actinomycetota</taxon>
        <taxon>Actinomycetes</taxon>
        <taxon>Streptosporangiales</taxon>
        <taxon>Streptosporangiaceae</taxon>
        <taxon>Nonomuraea</taxon>
    </lineage>
</organism>
<feature type="transmembrane region" description="Helical" evidence="7">
    <location>
        <begin position="198"/>
        <end position="219"/>
    </location>
</feature>
<feature type="transmembrane region" description="Helical" evidence="7">
    <location>
        <begin position="302"/>
        <end position="324"/>
    </location>
</feature>
<evidence type="ECO:0000256" key="4">
    <source>
        <dbReference type="ARBA" id="ARBA00022692"/>
    </source>
</evidence>
<feature type="transmembrane region" description="Helical" evidence="7">
    <location>
        <begin position="365"/>
        <end position="387"/>
    </location>
</feature>
<dbReference type="InterPro" id="IPR000731">
    <property type="entry name" value="SSD"/>
</dbReference>
<dbReference type="PANTHER" id="PTHR33406">
    <property type="entry name" value="MEMBRANE PROTEIN MJ1562-RELATED"/>
    <property type="match status" value="1"/>
</dbReference>
<dbReference type="GO" id="GO:0005886">
    <property type="term" value="C:plasma membrane"/>
    <property type="evidence" value="ECO:0007669"/>
    <property type="project" value="UniProtKB-SubCell"/>
</dbReference>
<evidence type="ECO:0000256" key="5">
    <source>
        <dbReference type="ARBA" id="ARBA00022989"/>
    </source>
</evidence>
<feature type="transmembrane region" description="Helical" evidence="7">
    <location>
        <begin position="512"/>
        <end position="533"/>
    </location>
</feature>
<keyword evidence="3" id="KW-1003">Cell membrane</keyword>
<feature type="transmembrane region" description="Helical" evidence="7">
    <location>
        <begin position="650"/>
        <end position="669"/>
    </location>
</feature>
<feature type="transmembrane region" description="Helical" evidence="7">
    <location>
        <begin position="624"/>
        <end position="644"/>
    </location>
</feature>
<evidence type="ECO:0000256" key="2">
    <source>
        <dbReference type="ARBA" id="ARBA00010157"/>
    </source>
</evidence>
<keyword evidence="4 7" id="KW-0812">Transmembrane</keyword>
<reference evidence="10" key="1">
    <citation type="journal article" date="2017" name="Med. Chem. Commun.">
        <title>Nonomuraea sp. ATCC 55076 harbours the largest actinomycete chromosome to date and the kistamicin biosynthetic gene cluster.</title>
        <authorList>
            <person name="Nazari B."/>
            <person name="Forneris C.C."/>
            <person name="Gibson M.I."/>
            <person name="Moon K."/>
            <person name="Schramma K.R."/>
            <person name="Seyedsayamdost M.R."/>
        </authorList>
    </citation>
    <scope>NUCLEOTIDE SEQUENCE [LARGE SCALE GENOMIC DNA]</scope>
    <source>
        <strain evidence="10">ATCC 55076</strain>
    </source>
</reference>
<feature type="transmembrane region" description="Helical" evidence="7">
    <location>
        <begin position="540"/>
        <end position="561"/>
    </location>
</feature>
<dbReference type="PANTHER" id="PTHR33406:SF11">
    <property type="entry name" value="MEMBRANE PROTEIN SCO6666-RELATED"/>
    <property type="match status" value="1"/>
</dbReference>
<evidence type="ECO:0000259" key="8">
    <source>
        <dbReference type="PROSITE" id="PS50156"/>
    </source>
</evidence>
<evidence type="ECO:0000313" key="9">
    <source>
        <dbReference type="EMBL" id="AQZ67796.1"/>
    </source>
</evidence>
<accession>A0A1V0AC89</accession>
<keyword evidence="5 7" id="KW-1133">Transmembrane helix</keyword>
<dbReference type="InterPro" id="IPR050545">
    <property type="entry name" value="Mycobact_MmpL"/>
</dbReference>
<evidence type="ECO:0000256" key="6">
    <source>
        <dbReference type="ARBA" id="ARBA00023136"/>
    </source>
</evidence>
<evidence type="ECO:0000256" key="3">
    <source>
        <dbReference type="ARBA" id="ARBA00022475"/>
    </source>
</evidence>
<name>A0A1V0AC89_9ACTN</name>
<feature type="domain" description="SSD" evidence="8">
    <location>
        <begin position="211"/>
        <end position="323"/>
    </location>
</feature>
<dbReference type="Pfam" id="PF03176">
    <property type="entry name" value="MMPL"/>
    <property type="match status" value="2"/>
</dbReference>
<comment type="subcellular location">
    <subcellularLocation>
        <location evidence="1">Cell membrane</location>
        <topology evidence="1">Multi-pass membrane protein</topology>
    </subcellularLocation>
</comment>
<feature type="transmembrane region" description="Helical" evidence="7">
    <location>
        <begin position="273"/>
        <end position="290"/>
    </location>
</feature>
<dbReference type="KEGG" id="noa:BKM31_45710"/>
<feature type="transmembrane region" description="Helical" evidence="7">
    <location>
        <begin position="174"/>
        <end position="191"/>
    </location>
</feature>
<dbReference type="AlphaFoldDB" id="A0A1V0AC89"/>
<protein>
    <recommendedName>
        <fullName evidence="8">SSD domain-containing protein</fullName>
    </recommendedName>
</protein>
<dbReference type="Gene3D" id="1.20.1640.10">
    <property type="entry name" value="Multidrug efflux transporter AcrB transmembrane domain"/>
    <property type="match status" value="2"/>
</dbReference>
<feature type="transmembrane region" description="Helical" evidence="7">
    <location>
        <begin position="573"/>
        <end position="592"/>
    </location>
</feature>
<dbReference type="RefSeq" id="WP_080044108.1">
    <property type="nucleotide sequence ID" value="NZ_CP017717.1"/>
</dbReference>
<keyword evidence="10" id="KW-1185">Reference proteome</keyword>
<evidence type="ECO:0000256" key="7">
    <source>
        <dbReference type="SAM" id="Phobius"/>
    </source>
</evidence>
<dbReference type="SUPFAM" id="SSF82866">
    <property type="entry name" value="Multidrug efflux transporter AcrB transmembrane domain"/>
    <property type="match status" value="2"/>
</dbReference>
<dbReference type="Proteomes" id="UP000190797">
    <property type="component" value="Chromosome"/>
</dbReference>
<comment type="similarity">
    <text evidence="2">Belongs to the resistance-nodulation-cell division (RND) (TC 2.A.6) family. MmpL subfamily.</text>
</comment>